<dbReference type="Gene3D" id="1.10.10.10">
    <property type="entry name" value="Winged helix-like DNA-binding domain superfamily/Winged helix DNA-binding domain"/>
    <property type="match status" value="1"/>
</dbReference>
<proteinExistence type="inferred from homology"/>
<keyword evidence="8" id="KW-1185">Reference proteome</keyword>
<evidence type="ECO:0000313" key="7">
    <source>
        <dbReference type="EMBL" id="GHO95947.1"/>
    </source>
</evidence>
<dbReference type="CDD" id="cd06171">
    <property type="entry name" value="Sigma70_r4"/>
    <property type="match status" value="1"/>
</dbReference>
<dbReference type="NCBIfam" id="TIGR02937">
    <property type="entry name" value="sigma70-ECF"/>
    <property type="match status" value="1"/>
</dbReference>
<dbReference type="EMBL" id="BNJK01000001">
    <property type="protein sequence ID" value="GHO95947.1"/>
    <property type="molecule type" value="Genomic_DNA"/>
</dbReference>
<dbReference type="SUPFAM" id="SSF88946">
    <property type="entry name" value="Sigma2 domain of RNA polymerase sigma factors"/>
    <property type="match status" value="1"/>
</dbReference>
<dbReference type="InterPro" id="IPR013325">
    <property type="entry name" value="RNA_pol_sigma_r2"/>
</dbReference>
<dbReference type="GO" id="GO:0006352">
    <property type="term" value="P:DNA-templated transcription initiation"/>
    <property type="evidence" value="ECO:0007669"/>
    <property type="project" value="InterPro"/>
</dbReference>
<feature type="domain" description="RNA polymerase sigma-70 region 2" evidence="5">
    <location>
        <begin position="30"/>
        <end position="88"/>
    </location>
</feature>
<protein>
    <submittedName>
        <fullName evidence="7">ECF RNA polymerase sigma factor SigW</fullName>
    </submittedName>
</protein>
<dbReference type="SUPFAM" id="SSF88659">
    <property type="entry name" value="Sigma3 and sigma4 domains of RNA polymerase sigma factors"/>
    <property type="match status" value="1"/>
</dbReference>
<dbReference type="InterPro" id="IPR014284">
    <property type="entry name" value="RNA_pol_sigma-70_dom"/>
</dbReference>
<comment type="caution">
    <text evidence="7">The sequence shown here is derived from an EMBL/GenBank/DDBJ whole genome shotgun (WGS) entry which is preliminary data.</text>
</comment>
<evidence type="ECO:0000256" key="2">
    <source>
        <dbReference type="ARBA" id="ARBA00023015"/>
    </source>
</evidence>
<keyword evidence="4" id="KW-0804">Transcription</keyword>
<organism evidence="7 8">
    <name type="scientific">Reticulibacter mediterranei</name>
    <dbReference type="NCBI Taxonomy" id="2778369"/>
    <lineage>
        <taxon>Bacteria</taxon>
        <taxon>Bacillati</taxon>
        <taxon>Chloroflexota</taxon>
        <taxon>Ktedonobacteria</taxon>
        <taxon>Ktedonobacterales</taxon>
        <taxon>Reticulibacteraceae</taxon>
        <taxon>Reticulibacter</taxon>
    </lineage>
</organism>
<evidence type="ECO:0000313" key="8">
    <source>
        <dbReference type="Proteomes" id="UP000597444"/>
    </source>
</evidence>
<dbReference type="Gene3D" id="1.10.1740.10">
    <property type="match status" value="1"/>
</dbReference>
<gene>
    <name evidence="7" type="primary">sigW_3</name>
    <name evidence="7" type="ORF">KSF_059950</name>
</gene>
<evidence type="ECO:0000259" key="6">
    <source>
        <dbReference type="Pfam" id="PF08281"/>
    </source>
</evidence>
<comment type="similarity">
    <text evidence="1">Belongs to the sigma-70 factor family. ECF subfamily.</text>
</comment>
<dbReference type="InterPro" id="IPR007627">
    <property type="entry name" value="RNA_pol_sigma70_r2"/>
</dbReference>
<dbReference type="AlphaFoldDB" id="A0A8J3N2N5"/>
<sequence length="194" mass="22743">MDASSESNLALPATTVETYYEQLVSLYWYQLRAFIARRVGNPQDAEDIVQEALLRAYVALERYPVQRRQTLKARPWLYKIAWNVYCNYTGRSKQPPSVPLDLSDESPVLEREDDRFVQPEVAFEHVEDRQELEILVATLPQHYRDVVSLYYFEDLNYQEIADILNQPVGTVKVYVHRGVRLLRKALAIEIHEVR</sequence>
<dbReference type="InterPro" id="IPR013324">
    <property type="entry name" value="RNA_pol_sigma_r3/r4-like"/>
</dbReference>
<dbReference type="GO" id="GO:0003677">
    <property type="term" value="F:DNA binding"/>
    <property type="evidence" value="ECO:0007669"/>
    <property type="project" value="InterPro"/>
</dbReference>
<evidence type="ECO:0000259" key="5">
    <source>
        <dbReference type="Pfam" id="PF04542"/>
    </source>
</evidence>
<dbReference type="Pfam" id="PF04542">
    <property type="entry name" value="Sigma70_r2"/>
    <property type="match status" value="1"/>
</dbReference>
<dbReference type="PANTHER" id="PTHR43133:SF25">
    <property type="entry name" value="RNA POLYMERASE SIGMA FACTOR RFAY-RELATED"/>
    <property type="match status" value="1"/>
</dbReference>
<dbReference type="InterPro" id="IPR013249">
    <property type="entry name" value="RNA_pol_sigma70_r4_t2"/>
</dbReference>
<dbReference type="GO" id="GO:0016987">
    <property type="term" value="F:sigma factor activity"/>
    <property type="evidence" value="ECO:0007669"/>
    <property type="project" value="UniProtKB-KW"/>
</dbReference>
<accession>A0A8J3N2N5</accession>
<reference evidence="7" key="1">
    <citation type="submission" date="2020-10" db="EMBL/GenBank/DDBJ databases">
        <title>Taxonomic study of unclassified bacteria belonging to the class Ktedonobacteria.</title>
        <authorList>
            <person name="Yabe S."/>
            <person name="Wang C.M."/>
            <person name="Zheng Y."/>
            <person name="Sakai Y."/>
            <person name="Cavaletti L."/>
            <person name="Monciardini P."/>
            <person name="Donadio S."/>
        </authorList>
    </citation>
    <scope>NUCLEOTIDE SEQUENCE</scope>
    <source>
        <strain evidence="7">ID150040</strain>
    </source>
</reference>
<dbReference type="PANTHER" id="PTHR43133">
    <property type="entry name" value="RNA POLYMERASE ECF-TYPE SIGMA FACTO"/>
    <property type="match status" value="1"/>
</dbReference>
<dbReference type="InterPro" id="IPR036388">
    <property type="entry name" value="WH-like_DNA-bd_sf"/>
</dbReference>
<dbReference type="RefSeq" id="WP_220206602.1">
    <property type="nucleotide sequence ID" value="NZ_BNJK01000001.1"/>
</dbReference>
<keyword evidence="3" id="KW-0731">Sigma factor</keyword>
<dbReference type="InterPro" id="IPR039425">
    <property type="entry name" value="RNA_pol_sigma-70-like"/>
</dbReference>
<evidence type="ECO:0000256" key="1">
    <source>
        <dbReference type="ARBA" id="ARBA00010641"/>
    </source>
</evidence>
<dbReference type="Pfam" id="PF08281">
    <property type="entry name" value="Sigma70_r4_2"/>
    <property type="match status" value="1"/>
</dbReference>
<keyword evidence="2" id="KW-0805">Transcription regulation</keyword>
<dbReference type="Proteomes" id="UP000597444">
    <property type="component" value="Unassembled WGS sequence"/>
</dbReference>
<evidence type="ECO:0000256" key="3">
    <source>
        <dbReference type="ARBA" id="ARBA00023082"/>
    </source>
</evidence>
<name>A0A8J3N2N5_9CHLR</name>
<feature type="domain" description="RNA polymerase sigma factor 70 region 4 type 2" evidence="6">
    <location>
        <begin position="130"/>
        <end position="181"/>
    </location>
</feature>
<evidence type="ECO:0000256" key="4">
    <source>
        <dbReference type="ARBA" id="ARBA00023163"/>
    </source>
</evidence>